<name>R4KJD6_9FIRM</name>
<protein>
    <submittedName>
        <fullName evidence="2">Uncharacterized protein</fullName>
    </submittedName>
</protein>
<dbReference type="KEGG" id="dgi:Desgi_0132"/>
<accession>R4KJD6</accession>
<keyword evidence="1" id="KW-0472">Membrane</keyword>
<sequence>MLSLLLVSLPEALLVTMLGFQLAGLGITSHHLIKTGMIQTASSYFIRLAPIPFGLHSLVQIVIYIFILRLVGMVIFNGCHLLPNLIPGRRR</sequence>
<organism evidence="2 3">
    <name type="scientific">Desulfoscipio gibsoniae DSM 7213</name>
    <dbReference type="NCBI Taxonomy" id="767817"/>
    <lineage>
        <taxon>Bacteria</taxon>
        <taxon>Bacillati</taxon>
        <taxon>Bacillota</taxon>
        <taxon>Clostridia</taxon>
        <taxon>Eubacteriales</taxon>
        <taxon>Desulfallaceae</taxon>
        <taxon>Desulfoscipio</taxon>
    </lineage>
</organism>
<dbReference type="Proteomes" id="UP000013520">
    <property type="component" value="Chromosome"/>
</dbReference>
<proteinExistence type="predicted"/>
<keyword evidence="1" id="KW-0812">Transmembrane</keyword>
<evidence type="ECO:0000313" key="2">
    <source>
        <dbReference type="EMBL" id="AGK99745.1"/>
    </source>
</evidence>
<dbReference type="AlphaFoldDB" id="R4KJD6"/>
<keyword evidence="3" id="KW-1185">Reference proteome</keyword>
<feature type="transmembrane region" description="Helical" evidence="1">
    <location>
        <begin position="12"/>
        <end position="33"/>
    </location>
</feature>
<keyword evidence="1" id="KW-1133">Transmembrane helix</keyword>
<evidence type="ECO:0000313" key="3">
    <source>
        <dbReference type="Proteomes" id="UP000013520"/>
    </source>
</evidence>
<feature type="transmembrane region" description="Helical" evidence="1">
    <location>
        <begin position="53"/>
        <end position="82"/>
    </location>
</feature>
<dbReference type="eggNOG" id="COG3290">
    <property type="taxonomic scope" value="Bacteria"/>
</dbReference>
<dbReference type="STRING" id="767817.Desgi_0132"/>
<gene>
    <name evidence="2" type="ORF">Desgi_0132</name>
</gene>
<dbReference type="EMBL" id="CP003273">
    <property type="protein sequence ID" value="AGK99745.1"/>
    <property type="molecule type" value="Genomic_DNA"/>
</dbReference>
<evidence type="ECO:0000256" key="1">
    <source>
        <dbReference type="SAM" id="Phobius"/>
    </source>
</evidence>
<reference evidence="2 3" key="1">
    <citation type="submission" date="2012-01" db="EMBL/GenBank/DDBJ databases">
        <title>Complete sequence of Desulfotomaculum gibsoniae DSM 7213.</title>
        <authorList>
            <consortium name="US DOE Joint Genome Institute"/>
            <person name="Lucas S."/>
            <person name="Han J."/>
            <person name="Lapidus A."/>
            <person name="Cheng J.-F."/>
            <person name="Goodwin L."/>
            <person name="Pitluck S."/>
            <person name="Peters L."/>
            <person name="Ovchinnikova G."/>
            <person name="Teshima H."/>
            <person name="Detter J.C."/>
            <person name="Han C."/>
            <person name="Tapia R."/>
            <person name="Land M."/>
            <person name="Hauser L."/>
            <person name="Kyrpides N."/>
            <person name="Ivanova N."/>
            <person name="Pagani I."/>
            <person name="Parshina S."/>
            <person name="Plugge C."/>
            <person name="Muyzer G."/>
            <person name="Kuever J."/>
            <person name="Ivanova A."/>
            <person name="Nazina T."/>
            <person name="Klenk H.-P."/>
            <person name="Brambilla E."/>
            <person name="Spring S."/>
            <person name="Stams A.F."/>
            <person name="Woyke T."/>
        </authorList>
    </citation>
    <scope>NUCLEOTIDE SEQUENCE [LARGE SCALE GENOMIC DNA]</scope>
    <source>
        <strain evidence="2 3">DSM 7213</strain>
    </source>
</reference>
<dbReference type="HOGENOM" id="CLU_2422117_0_0_9"/>